<name>A0A2H1VIW1_SPOFR</name>
<organism evidence="2">
    <name type="scientific">Spodoptera frugiperda</name>
    <name type="common">Fall armyworm</name>
    <dbReference type="NCBI Taxonomy" id="7108"/>
    <lineage>
        <taxon>Eukaryota</taxon>
        <taxon>Metazoa</taxon>
        <taxon>Ecdysozoa</taxon>
        <taxon>Arthropoda</taxon>
        <taxon>Hexapoda</taxon>
        <taxon>Insecta</taxon>
        <taxon>Pterygota</taxon>
        <taxon>Neoptera</taxon>
        <taxon>Endopterygota</taxon>
        <taxon>Lepidoptera</taxon>
        <taxon>Glossata</taxon>
        <taxon>Ditrysia</taxon>
        <taxon>Noctuoidea</taxon>
        <taxon>Noctuidae</taxon>
        <taxon>Amphipyrinae</taxon>
        <taxon>Spodoptera</taxon>
    </lineage>
</organism>
<feature type="transmembrane region" description="Helical" evidence="1">
    <location>
        <begin position="15"/>
        <end position="32"/>
    </location>
</feature>
<dbReference type="PANTHER" id="PTHR37685:SF1">
    <property type="entry name" value="GEO11136P1-RELATED"/>
    <property type="match status" value="1"/>
</dbReference>
<gene>
    <name evidence="2" type="ORF">SFRICE_012874</name>
</gene>
<evidence type="ECO:0000313" key="2">
    <source>
        <dbReference type="EMBL" id="SOQ40768.1"/>
    </source>
</evidence>
<keyword evidence="1" id="KW-1133">Transmembrane helix</keyword>
<keyword evidence="1" id="KW-0472">Membrane</keyword>
<reference evidence="2" key="1">
    <citation type="submission" date="2016-07" db="EMBL/GenBank/DDBJ databases">
        <authorList>
            <person name="Bretaudeau A."/>
        </authorList>
    </citation>
    <scope>NUCLEOTIDE SEQUENCE</scope>
    <source>
        <strain evidence="2">Rice</strain>
        <tissue evidence="2">Whole body</tissue>
    </source>
</reference>
<sequence>MMGDAELCNRHLPNIFYMKIFVVVVLLAAGVASNRREPTAVTEYNELDARDLPKATELDLPNDEMIEEEDDDDSSRNNLVLGSVGPNDRQMTRIVHNVAAADLLIHEHEVTFRGARGTNITAVSVNQVGTNQFPVAQVLGGGLGEEFVTIGIKSRRKSSNVFFSRGRGRVTLLLTKTYPVPTFAFLAGAPMKFFIVLVVLATAAAAGVTSNEREQAPLTGSVPENKEVELNVPDVSEKTELNVPNLPEDTELNVPDLQEDTELDVPENEIGEDDEETSVASRNNLSLGNFGANDRLMSRITHNVAAATLLIHDQEVTFRGARGTNITAIRVNQVGTNSPIATRVAGGLGSEFVTIRLYSARGRAYSYTILVYAAINCSNN</sequence>
<protein>
    <submittedName>
        <fullName evidence="2">SFRICE_012874</fullName>
    </submittedName>
</protein>
<dbReference type="AlphaFoldDB" id="A0A2H1VIW1"/>
<evidence type="ECO:0000256" key="1">
    <source>
        <dbReference type="SAM" id="Phobius"/>
    </source>
</evidence>
<dbReference type="PANTHER" id="PTHR37685">
    <property type="entry name" value="GEO11136P1-RELATED"/>
    <property type="match status" value="1"/>
</dbReference>
<keyword evidence="1" id="KW-0812">Transmembrane</keyword>
<proteinExistence type="predicted"/>
<dbReference type="EMBL" id="ODYU01002813">
    <property type="protein sequence ID" value="SOQ40768.1"/>
    <property type="molecule type" value="Genomic_DNA"/>
</dbReference>
<dbReference type="Pfam" id="PF15868">
    <property type="entry name" value="MBF2"/>
    <property type="match status" value="2"/>
</dbReference>
<feature type="transmembrane region" description="Helical" evidence="1">
    <location>
        <begin position="183"/>
        <end position="208"/>
    </location>
</feature>
<accession>A0A2H1VIW1</accession>
<dbReference type="InterPro" id="IPR031734">
    <property type="entry name" value="MBF2"/>
</dbReference>